<accession>A0ABR2UP52</accession>
<comment type="caution">
    <text evidence="1">The sequence shown here is derived from an EMBL/GenBank/DDBJ whole genome shotgun (WGS) entry which is preliminary data.</text>
</comment>
<protein>
    <submittedName>
        <fullName evidence="1">Uncharacterized protein</fullName>
    </submittedName>
</protein>
<reference evidence="1 2" key="1">
    <citation type="journal article" date="2024" name="J. Plant Pathol.">
        <title>Sequence and assembly of the genome of Seiridium unicorne, isolate CBS 538.82, causal agent of cypress canker disease.</title>
        <authorList>
            <person name="Scali E."/>
            <person name="Rocca G.D."/>
            <person name="Danti R."/>
            <person name="Garbelotto M."/>
            <person name="Barberini S."/>
            <person name="Baroncelli R."/>
            <person name="Emiliani G."/>
        </authorList>
    </citation>
    <scope>NUCLEOTIDE SEQUENCE [LARGE SCALE GENOMIC DNA]</scope>
    <source>
        <strain evidence="1 2">BM-138-508</strain>
    </source>
</reference>
<name>A0ABR2UP52_9PEZI</name>
<keyword evidence="2" id="KW-1185">Reference proteome</keyword>
<sequence length="163" mass="18646">MDLSKAAPPRLDETTAFVRRLAGKNLDHDQVARELAPLFGLGSDILAVQKVKCLFLHIERSGAFEKFNKRFIGKRWGLPGPGWVSVYNLVTKHKLRSDRTKGSYPGTENTSEWDVNHYYAEFIASIVVDAEDPTSTSSLISWLRRGNYDEHFWTLYHTLVYLD</sequence>
<evidence type="ECO:0000313" key="2">
    <source>
        <dbReference type="Proteomes" id="UP001408356"/>
    </source>
</evidence>
<dbReference type="Proteomes" id="UP001408356">
    <property type="component" value="Unassembled WGS sequence"/>
</dbReference>
<gene>
    <name evidence="1" type="ORF">SUNI508_01710</name>
</gene>
<dbReference type="EMBL" id="JARVKF010000407">
    <property type="protein sequence ID" value="KAK9416293.1"/>
    <property type="molecule type" value="Genomic_DNA"/>
</dbReference>
<organism evidence="1 2">
    <name type="scientific">Seiridium unicorne</name>
    <dbReference type="NCBI Taxonomy" id="138068"/>
    <lineage>
        <taxon>Eukaryota</taxon>
        <taxon>Fungi</taxon>
        <taxon>Dikarya</taxon>
        <taxon>Ascomycota</taxon>
        <taxon>Pezizomycotina</taxon>
        <taxon>Sordariomycetes</taxon>
        <taxon>Xylariomycetidae</taxon>
        <taxon>Amphisphaeriales</taxon>
        <taxon>Sporocadaceae</taxon>
        <taxon>Seiridium</taxon>
    </lineage>
</organism>
<proteinExistence type="predicted"/>
<evidence type="ECO:0000313" key="1">
    <source>
        <dbReference type="EMBL" id="KAK9416293.1"/>
    </source>
</evidence>